<feature type="non-terminal residue" evidence="2">
    <location>
        <position position="80"/>
    </location>
</feature>
<sequence>LQKIVAMRVIGIKKNYPLLWRGGLIILCIIIICNAKNLWVGVYYRVPVEETQRPPYFVHQRLKHIIQKCIMSGPHMPLYQ</sequence>
<evidence type="ECO:0000313" key="2">
    <source>
        <dbReference type="EMBL" id="CDG23802.1"/>
    </source>
</evidence>
<accession>A0A068R934</accession>
<dbReference type="EMBL" id="HG327287">
    <property type="protein sequence ID" value="CDG23802.1"/>
    <property type="molecule type" value="Genomic_DNA"/>
</dbReference>
<reference evidence="2" key="1">
    <citation type="journal article" date="2013" name="Infect. Genet. Evol.">
        <title>High frequency of HIV-1 infections with multiple HIV-1 strains in men having sex with men (MSM) in Senegal.</title>
        <authorList>
            <person name="Leye N."/>
            <person name="Vidal N."/>
            <person name="Ndiaye O."/>
            <person name="Diop-Ndiaye H."/>
            <person name="Wade A.S."/>
            <person name="Mboup S."/>
            <person name="Delaporte E."/>
            <person name="Toure-Kane C."/>
            <person name="Peeters M."/>
        </authorList>
    </citation>
    <scope>NUCLEOTIDE SEQUENCE</scope>
    <source>
        <strain evidence="2">MS2015</strain>
    </source>
</reference>
<organism evidence="2">
    <name type="scientific">HIV-1 M:CRF02_AG MS2015</name>
    <dbReference type="NCBI Taxonomy" id="1367840"/>
    <lineage>
        <taxon>Viruses</taxon>
        <taxon>Riboviria</taxon>
        <taxon>Pararnavirae</taxon>
        <taxon>Artverviricota</taxon>
        <taxon>Revtraviricetes</taxon>
        <taxon>Ortervirales</taxon>
        <taxon>Retroviridae</taxon>
        <taxon>Orthoretrovirinae</taxon>
        <taxon>Lentivirus</taxon>
        <taxon>Lentivirus humimdef1</taxon>
        <taxon>Human immunodeficiency virus type 1</taxon>
    </lineage>
</organism>
<feature type="transmembrane region" description="Helical" evidence="1">
    <location>
        <begin position="18"/>
        <end position="39"/>
    </location>
</feature>
<feature type="non-terminal residue" evidence="2">
    <location>
        <position position="1"/>
    </location>
</feature>
<name>A0A068R934_HV1</name>
<keyword evidence="1" id="KW-0472">Membrane</keyword>
<evidence type="ECO:0000256" key="1">
    <source>
        <dbReference type="SAM" id="Phobius"/>
    </source>
</evidence>
<proteinExistence type="predicted"/>
<keyword evidence="1" id="KW-0812">Transmembrane</keyword>
<gene>
    <name evidence="2" type="primary">vpu</name>
</gene>
<keyword evidence="1" id="KW-1133">Transmembrane helix</keyword>
<protein>
    <submittedName>
        <fullName evidence="2">Viral protein U</fullName>
    </submittedName>
</protein>